<dbReference type="PANTHER" id="PTHR46086:SF30">
    <property type="entry name" value="FUNGAL LIPASE-LIKE DOMAIN-CONTAINING PROTEIN"/>
    <property type="match status" value="1"/>
</dbReference>
<evidence type="ECO:0000313" key="2">
    <source>
        <dbReference type="Proteomes" id="UP000826656"/>
    </source>
</evidence>
<dbReference type="EMBL" id="JAIVGD010000005">
    <property type="protein sequence ID" value="KAH0772805.1"/>
    <property type="molecule type" value="Genomic_DNA"/>
</dbReference>
<dbReference type="InterPro" id="IPR029058">
    <property type="entry name" value="AB_hydrolase_fold"/>
</dbReference>
<dbReference type="InterPro" id="IPR044819">
    <property type="entry name" value="OBL-like"/>
</dbReference>
<dbReference type="Gene3D" id="3.40.50.1820">
    <property type="entry name" value="alpha/beta hydrolase"/>
    <property type="match status" value="1"/>
</dbReference>
<sequence length="175" mass="20639">MEKLKKFDVKYCRYVYCNDMVPRLPYDDKTLFFKHFGSCLFYNSLYCGKVLEEEPNKNYFSLLWVLPKVLNAVFELIRSFILPWIKGNDYKQSWSEIIFRMVGLIIPGLSAHGPVDYVNLTRLGTNLHLPESQEVYRRRPQQRRTPCAPEKGALNMSRKNLAICIIQVEHLYYSS</sequence>
<gene>
    <name evidence="1" type="ORF">KY290_009942</name>
</gene>
<protein>
    <submittedName>
        <fullName evidence="1">Uncharacterized protein</fullName>
    </submittedName>
</protein>
<name>A0ABQ7VWZ7_SOLTU</name>
<organism evidence="1 2">
    <name type="scientific">Solanum tuberosum</name>
    <name type="common">Potato</name>
    <dbReference type="NCBI Taxonomy" id="4113"/>
    <lineage>
        <taxon>Eukaryota</taxon>
        <taxon>Viridiplantae</taxon>
        <taxon>Streptophyta</taxon>
        <taxon>Embryophyta</taxon>
        <taxon>Tracheophyta</taxon>
        <taxon>Spermatophyta</taxon>
        <taxon>Magnoliopsida</taxon>
        <taxon>eudicotyledons</taxon>
        <taxon>Gunneridae</taxon>
        <taxon>Pentapetalae</taxon>
        <taxon>asterids</taxon>
        <taxon>lamiids</taxon>
        <taxon>Solanales</taxon>
        <taxon>Solanaceae</taxon>
        <taxon>Solanoideae</taxon>
        <taxon>Solaneae</taxon>
        <taxon>Solanum</taxon>
    </lineage>
</organism>
<dbReference type="PANTHER" id="PTHR46086">
    <property type="entry name" value="ALPHA/BETA-HYDROLASES SUPERFAMILY PROTEIN"/>
    <property type="match status" value="1"/>
</dbReference>
<dbReference type="Proteomes" id="UP000826656">
    <property type="component" value="Unassembled WGS sequence"/>
</dbReference>
<dbReference type="SUPFAM" id="SSF53474">
    <property type="entry name" value="alpha/beta-Hydrolases"/>
    <property type="match status" value="1"/>
</dbReference>
<comment type="caution">
    <text evidence="1">The sequence shown here is derived from an EMBL/GenBank/DDBJ whole genome shotgun (WGS) entry which is preliminary data.</text>
</comment>
<reference evidence="1 2" key="1">
    <citation type="journal article" date="2021" name="bioRxiv">
        <title>Chromosome-scale and haplotype-resolved genome assembly of a tetraploid potato cultivar.</title>
        <authorList>
            <person name="Sun H."/>
            <person name="Jiao W.-B."/>
            <person name="Krause K."/>
            <person name="Campoy J.A."/>
            <person name="Goel M."/>
            <person name="Folz-Donahue K."/>
            <person name="Kukat C."/>
            <person name="Huettel B."/>
            <person name="Schneeberger K."/>
        </authorList>
    </citation>
    <scope>NUCLEOTIDE SEQUENCE [LARGE SCALE GENOMIC DNA]</scope>
    <source>
        <strain evidence="1">SolTubOtavaFocal</strain>
        <tissue evidence="1">Leaves</tissue>
    </source>
</reference>
<keyword evidence="2" id="KW-1185">Reference proteome</keyword>
<accession>A0ABQ7VWZ7</accession>
<evidence type="ECO:0000313" key="1">
    <source>
        <dbReference type="EMBL" id="KAH0772805.1"/>
    </source>
</evidence>
<proteinExistence type="predicted"/>